<sequence length="272" mass="30329">MKTTVLFLALGFAAAAVQAKTPQQIVQESYPKYSQKYQCYRVNIKDSGEYCVRQIKSETRQTAQGRLMYLLFAGNVFDFKNGNESGAHVQNGMAGIFVLKEADGGWKLLASQPHSWAGSFGIAPEAKDWSFHEFGKDRWGFMTKYSDVHHGYSGAAYRLFVHNGAGKITDSTLFAEADNEGALGDCSENRYEDRENTAEERRECQKARYSLSSTIKVLESGKPNAGFYPIRLTVSGFDGFKTYNGDAFVSSYNAASGRYSMPKGYPLKDKEF</sequence>
<organism evidence="2 3">
    <name type="scientific">Neisseria cinerea</name>
    <dbReference type="NCBI Taxonomy" id="483"/>
    <lineage>
        <taxon>Bacteria</taxon>
        <taxon>Pseudomonadati</taxon>
        <taxon>Pseudomonadota</taxon>
        <taxon>Betaproteobacteria</taxon>
        <taxon>Neisseriales</taxon>
        <taxon>Neisseriaceae</taxon>
        <taxon>Neisseria</taxon>
    </lineage>
</organism>
<protein>
    <submittedName>
        <fullName evidence="2">Uncharacterized protein</fullName>
    </submittedName>
</protein>
<gene>
    <name evidence="2" type="ORF">I6G28_02045</name>
</gene>
<evidence type="ECO:0000256" key="1">
    <source>
        <dbReference type="SAM" id="SignalP"/>
    </source>
</evidence>
<evidence type="ECO:0000313" key="3">
    <source>
        <dbReference type="Proteomes" id="UP000594865"/>
    </source>
</evidence>
<name>A0A7T3BMJ9_NEICI</name>
<accession>A0A7T3BMJ9</accession>
<dbReference type="Proteomes" id="UP000594865">
    <property type="component" value="Chromosome"/>
</dbReference>
<evidence type="ECO:0000313" key="2">
    <source>
        <dbReference type="EMBL" id="QPT38357.1"/>
    </source>
</evidence>
<reference evidence="2 3" key="1">
    <citation type="submission" date="2020-12" db="EMBL/GenBank/DDBJ databases">
        <title>FDA dAtabase for Regulatory Grade micrObial Sequences (FDA-ARGOS): Supporting development and validation of Infectious Disease Dx tests.</title>
        <authorList>
            <person name="Sproer C."/>
            <person name="Gronow S."/>
            <person name="Severitt S."/>
            <person name="Schroder I."/>
            <person name="Tallon L."/>
            <person name="Sadzewicz L."/>
            <person name="Zhao X."/>
            <person name="Boylan J."/>
            <person name="Ott S."/>
            <person name="Bowen H."/>
            <person name="Vavikolanu K."/>
            <person name="Mehta A."/>
            <person name="Aluvathingal J."/>
            <person name="Nadendla S."/>
            <person name="Lowell S."/>
            <person name="Myers T."/>
            <person name="Yan Y."/>
            <person name="Sichtig H."/>
        </authorList>
    </citation>
    <scope>NUCLEOTIDE SEQUENCE [LARGE SCALE GENOMIC DNA]</scope>
    <source>
        <strain evidence="2 3">FDAARGOS_871</strain>
    </source>
</reference>
<feature type="chain" id="PRO_5032520704" evidence="1">
    <location>
        <begin position="20"/>
        <end position="272"/>
    </location>
</feature>
<dbReference type="AlphaFoldDB" id="A0A7T3BMJ9"/>
<proteinExistence type="predicted"/>
<dbReference type="EMBL" id="CP065726">
    <property type="protein sequence ID" value="QPT38357.1"/>
    <property type="molecule type" value="Genomic_DNA"/>
</dbReference>
<keyword evidence="1" id="KW-0732">Signal</keyword>
<keyword evidence="3" id="KW-1185">Reference proteome</keyword>
<feature type="signal peptide" evidence="1">
    <location>
        <begin position="1"/>
        <end position="19"/>
    </location>
</feature>
<dbReference type="RefSeq" id="WP_111727340.1">
    <property type="nucleotide sequence ID" value="NZ_CP065726.1"/>
</dbReference>
<dbReference type="GeneID" id="84021643"/>